<organism evidence="2">
    <name type="scientific">Anguilla anguilla</name>
    <name type="common">European freshwater eel</name>
    <name type="synonym">Muraena anguilla</name>
    <dbReference type="NCBI Taxonomy" id="7936"/>
    <lineage>
        <taxon>Eukaryota</taxon>
        <taxon>Metazoa</taxon>
        <taxon>Chordata</taxon>
        <taxon>Craniata</taxon>
        <taxon>Vertebrata</taxon>
        <taxon>Euteleostomi</taxon>
        <taxon>Actinopterygii</taxon>
        <taxon>Neopterygii</taxon>
        <taxon>Teleostei</taxon>
        <taxon>Anguilliformes</taxon>
        <taxon>Anguillidae</taxon>
        <taxon>Anguilla</taxon>
    </lineage>
</organism>
<dbReference type="AlphaFoldDB" id="A0A0E9Q6Z3"/>
<dbReference type="EMBL" id="GBXM01096462">
    <property type="protein sequence ID" value="JAH12115.1"/>
    <property type="molecule type" value="Transcribed_RNA"/>
</dbReference>
<keyword evidence="1" id="KW-1133">Transmembrane helix</keyword>
<evidence type="ECO:0000256" key="1">
    <source>
        <dbReference type="SAM" id="Phobius"/>
    </source>
</evidence>
<keyword evidence="1" id="KW-0812">Transmembrane</keyword>
<sequence>MQCSFKIIPQFHAYMLLSAWMLSVFNIRVHNENRMGKL</sequence>
<proteinExistence type="predicted"/>
<evidence type="ECO:0000313" key="2">
    <source>
        <dbReference type="EMBL" id="JAH12115.1"/>
    </source>
</evidence>
<reference evidence="2" key="2">
    <citation type="journal article" date="2015" name="Fish Shellfish Immunol.">
        <title>Early steps in the European eel (Anguilla anguilla)-Vibrio vulnificus interaction in the gills: Role of the RtxA13 toxin.</title>
        <authorList>
            <person name="Callol A."/>
            <person name="Pajuelo D."/>
            <person name="Ebbesson L."/>
            <person name="Teles M."/>
            <person name="MacKenzie S."/>
            <person name="Amaro C."/>
        </authorList>
    </citation>
    <scope>NUCLEOTIDE SEQUENCE</scope>
</reference>
<reference evidence="2" key="1">
    <citation type="submission" date="2014-11" db="EMBL/GenBank/DDBJ databases">
        <authorList>
            <person name="Amaro Gonzalez C."/>
        </authorList>
    </citation>
    <scope>NUCLEOTIDE SEQUENCE</scope>
</reference>
<keyword evidence="1" id="KW-0472">Membrane</keyword>
<accession>A0A0E9Q6Z3</accession>
<feature type="transmembrane region" description="Helical" evidence="1">
    <location>
        <begin position="12"/>
        <end position="29"/>
    </location>
</feature>
<name>A0A0E9Q6Z3_ANGAN</name>
<protein>
    <submittedName>
        <fullName evidence="2">Uncharacterized protein</fullName>
    </submittedName>
</protein>